<evidence type="ECO:0000313" key="3">
    <source>
        <dbReference type="Proteomes" id="UP001295420"/>
    </source>
</evidence>
<feature type="compositionally biased region" description="Polar residues" evidence="1">
    <location>
        <begin position="64"/>
        <end position="77"/>
    </location>
</feature>
<protein>
    <submittedName>
        <fullName evidence="2">Uncharacterized protein</fullName>
    </submittedName>
</protein>
<dbReference type="AlphaFoldDB" id="A0AAU9Q9K3"/>
<sequence>MITTSKCLANKVEKRGSWRGLQAHNPAFNIKPATPPNLPLYQTPKFSTLRAQRGGNGPAFADSSIHNATSQRIESRF</sequence>
<accession>A0AAU9Q9K3</accession>
<evidence type="ECO:0000256" key="1">
    <source>
        <dbReference type="SAM" id="MobiDB-lite"/>
    </source>
</evidence>
<evidence type="ECO:0000313" key="2">
    <source>
        <dbReference type="EMBL" id="CAH1537750.1"/>
    </source>
</evidence>
<gene>
    <name evidence="2" type="ORF">THF1D04_50105</name>
</gene>
<comment type="caution">
    <text evidence="2">The sequence shown here is derived from an EMBL/GenBank/DDBJ whole genome shotgun (WGS) entry which is preliminary data.</text>
</comment>
<dbReference type="Proteomes" id="UP001295420">
    <property type="component" value="Unassembled WGS sequence"/>
</dbReference>
<organism evidence="2 3">
    <name type="scientific">Vibrio owensii</name>
    <dbReference type="NCBI Taxonomy" id="696485"/>
    <lineage>
        <taxon>Bacteria</taxon>
        <taxon>Pseudomonadati</taxon>
        <taxon>Pseudomonadota</taxon>
        <taxon>Gammaproteobacteria</taxon>
        <taxon>Vibrionales</taxon>
        <taxon>Vibrionaceae</taxon>
        <taxon>Vibrio</taxon>
    </lineage>
</organism>
<dbReference type="EMBL" id="CAKMTQ010000045">
    <property type="protein sequence ID" value="CAH1537750.1"/>
    <property type="molecule type" value="Genomic_DNA"/>
</dbReference>
<feature type="region of interest" description="Disordered" evidence="1">
    <location>
        <begin position="49"/>
        <end position="77"/>
    </location>
</feature>
<name>A0AAU9Q9K3_9VIBR</name>
<proteinExistence type="predicted"/>
<reference evidence="2" key="1">
    <citation type="submission" date="2022-01" db="EMBL/GenBank/DDBJ databases">
        <authorList>
            <person name="Lagorce A."/>
        </authorList>
    </citation>
    <scope>NUCLEOTIDE SEQUENCE</scope>
    <source>
        <strain evidence="2">Th15_F1_D04</strain>
    </source>
</reference>